<gene>
    <name evidence="2" type="ORF">KHLLAP_LOCUS3658</name>
</gene>
<dbReference type="AlphaFoldDB" id="A0AAI8VE37"/>
<keyword evidence="3" id="KW-1185">Reference proteome</keyword>
<evidence type="ECO:0000313" key="3">
    <source>
        <dbReference type="Proteomes" id="UP001295740"/>
    </source>
</evidence>
<dbReference type="EMBL" id="CAUWAG010000004">
    <property type="protein sequence ID" value="CAJ2503190.1"/>
    <property type="molecule type" value="Genomic_DNA"/>
</dbReference>
<proteinExistence type="predicted"/>
<evidence type="ECO:0000313" key="2">
    <source>
        <dbReference type="EMBL" id="CAJ2503190.1"/>
    </source>
</evidence>
<protein>
    <submittedName>
        <fullName evidence="2">Uu.00g105840.m01.CDS01</fullName>
    </submittedName>
</protein>
<organism evidence="2 3">
    <name type="scientific">Anthostomella pinea</name>
    <dbReference type="NCBI Taxonomy" id="933095"/>
    <lineage>
        <taxon>Eukaryota</taxon>
        <taxon>Fungi</taxon>
        <taxon>Dikarya</taxon>
        <taxon>Ascomycota</taxon>
        <taxon>Pezizomycotina</taxon>
        <taxon>Sordariomycetes</taxon>
        <taxon>Xylariomycetidae</taxon>
        <taxon>Xylariales</taxon>
        <taxon>Xylariaceae</taxon>
        <taxon>Anthostomella</taxon>
    </lineage>
</organism>
<comment type="caution">
    <text evidence="2">The sequence shown here is derived from an EMBL/GenBank/DDBJ whole genome shotgun (WGS) entry which is preliminary data.</text>
</comment>
<sequence length="84" mass="9516">MTRHKKAGPRRTAGSRKTLGSGKKDGSLRFHKTAYRQWRKAEDHLVALRDEVRSLNDPTRTVYPSEVADIETRVATAADLVNRL</sequence>
<reference evidence="2" key="1">
    <citation type="submission" date="2023-10" db="EMBL/GenBank/DDBJ databases">
        <authorList>
            <person name="Hackl T."/>
        </authorList>
    </citation>
    <scope>NUCLEOTIDE SEQUENCE</scope>
</reference>
<dbReference type="Proteomes" id="UP001295740">
    <property type="component" value="Unassembled WGS sequence"/>
</dbReference>
<feature type="region of interest" description="Disordered" evidence="1">
    <location>
        <begin position="1"/>
        <end position="26"/>
    </location>
</feature>
<evidence type="ECO:0000256" key="1">
    <source>
        <dbReference type="SAM" id="MobiDB-lite"/>
    </source>
</evidence>
<name>A0AAI8VE37_9PEZI</name>
<accession>A0AAI8VE37</accession>